<evidence type="ECO:0008006" key="3">
    <source>
        <dbReference type="Google" id="ProtNLM"/>
    </source>
</evidence>
<proteinExistence type="predicted"/>
<sequence>MIMCRVYHHILVASALLTTSYSYGAFYVKGDVKGSNVRWDNVTINSEKMVPSQWGVPPALRSVNAWSAGALASAPPSSIVLKGGSGNEVSGEIPIQITGIQYNTMGIDFTSSVSSFGGCGNADAVTSSVVSVDGRVGCISQTKLSTEAPSAPFVLFRPIFSLNEDEIVAALSGKSQGIYSASVPITARYYYENTSGISTYRNISDVMIFTFNYDPIQLENITVLGDGVMEPNYDTSARVISSNTTFEITANGYFMNGLVLTMPTQTYQMSNTLSPGNTIPYSINCMECSAQMLVREGTLLKQETTIAEGSGGTAINFNLRFNYYVDGESLVSGTYQDSVTIMLEAGI</sequence>
<organism evidence="2">
    <name type="scientific">Vibrio parahaemolyticus</name>
    <dbReference type="NCBI Taxonomy" id="670"/>
    <lineage>
        <taxon>Bacteria</taxon>
        <taxon>Pseudomonadati</taxon>
        <taxon>Pseudomonadota</taxon>
        <taxon>Gammaproteobacteria</taxon>
        <taxon>Vibrionales</taxon>
        <taxon>Vibrionaceae</taxon>
        <taxon>Vibrio</taxon>
    </lineage>
</organism>
<protein>
    <recommendedName>
        <fullName evidence="3">Fimbrial protein</fullName>
    </recommendedName>
</protein>
<reference evidence="2" key="1">
    <citation type="submission" date="2014-02" db="EMBL/GenBank/DDBJ databases">
        <title>Insectcidical toxin genes in the bacterium Vibrio parahaemolyticus isolated from acute hepatopancreatic necrosis disease-affected shrimp.</title>
        <authorList>
            <person name="Tang K.F.J."/>
            <person name="Lightner D.V."/>
        </authorList>
    </citation>
    <scope>NUCLEOTIDE SEQUENCE</scope>
    <source>
        <strain evidence="2">A3</strain>
    </source>
</reference>
<dbReference type="AlphaFoldDB" id="A0A024CCB1"/>
<dbReference type="EMBL" id="KJ468740">
    <property type="protein sequence ID" value="AHZ30583.1"/>
    <property type="molecule type" value="Genomic_DNA"/>
</dbReference>
<feature type="signal peptide" evidence="1">
    <location>
        <begin position="1"/>
        <end position="24"/>
    </location>
</feature>
<keyword evidence="1" id="KW-0732">Signal</keyword>
<name>A0A024CCB1_VIBPH</name>
<evidence type="ECO:0000313" key="2">
    <source>
        <dbReference type="EMBL" id="AHZ30583.1"/>
    </source>
</evidence>
<evidence type="ECO:0000256" key="1">
    <source>
        <dbReference type="SAM" id="SignalP"/>
    </source>
</evidence>
<feature type="chain" id="PRO_5001527213" description="Fimbrial protein" evidence="1">
    <location>
        <begin position="25"/>
        <end position="347"/>
    </location>
</feature>
<gene>
    <name evidence="2" type="ORF">tc_PAI_050</name>
</gene>
<accession>A0A024CCB1</accession>